<dbReference type="PROSITE" id="PS00389">
    <property type="entry name" value="ATPASE_DELTA"/>
    <property type="match status" value="1"/>
</dbReference>
<keyword evidence="4 8" id="KW-0406">Ion transport</keyword>
<evidence type="ECO:0000256" key="8">
    <source>
        <dbReference type="HAMAP-Rule" id="MF_01416"/>
    </source>
</evidence>
<evidence type="ECO:0000256" key="6">
    <source>
        <dbReference type="ARBA" id="ARBA00023196"/>
    </source>
</evidence>
<keyword evidence="10" id="KW-1185">Reference proteome</keyword>
<dbReference type="Pfam" id="PF00213">
    <property type="entry name" value="OSCP"/>
    <property type="match status" value="1"/>
</dbReference>
<reference evidence="9 10" key="1">
    <citation type="submission" date="2024-04" db="EMBL/GenBank/DDBJ databases">
        <title>Isolation of an actinomycete strain from pig manure.</title>
        <authorList>
            <person name="Gong T."/>
            <person name="Yu Z."/>
            <person name="An M."/>
            <person name="Wei C."/>
            <person name="Yang W."/>
            <person name="Liu L."/>
        </authorList>
    </citation>
    <scope>NUCLEOTIDE SEQUENCE [LARGE SCALE GENOMIC DNA]</scope>
    <source>
        <strain evidence="9 10">ZF39</strain>
    </source>
</reference>
<keyword evidence="8" id="KW-1003">Cell membrane</keyword>
<dbReference type="NCBIfam" id="NF009967">
    <property type="entry name" value="PRK13430.1"/>
    <property type="match status" value="1"/>
</dbReference>
<evidence type="ECO:0000256" key="2">
    <source>
        <dbReference type="ARBA" id="ARBA00022448"/>
    </source>
</evidence>
<keyword evidence="2 8" id="KW-0813">Transport</keyword>
<proteinExistence type="inferred from homology"/>
<dbReference type="InterPro" id="IPR000711">
    <property type="entry name" value="ATPase_OSCP/dsu"/>
</dbReference>
<dbReference type="HAMAP" id="MF_01416">
    <property type="entry name" value="ATP_synth_delta_bact"/>
    <property type="match status" value="1"/>
</dbReference>
<dbReference type="PRINTS" id="PR00125">
    <property type="entry name" value="ATPASEDELTA"/>
</dbReference>
<comment type="function">
    <text evidence="8">This protein is part of the stalk that links CF(0) to CF(1). It either transmits conformational changes from CF(0) to CF(1) or is implicated in proton conduction.</text>
</comment>
<protein>
    <recommendedName>
        <fullName evidence="8">ATP synthase subunit delta</fullName>
    </recommendedName>
    <alternativeName>
        <fullName evidence="8">ATP synthase F(1) sector subunit delta</fullName>
    </alternativeName>
    <alternativeName>
        <fullName evidence="8">F-type ATPase subunit delta</fullName>
        <shortName evidence="8">F-ATPase subunit delta</shortName>
    </alternativeName>
</protein>
<comment type="similarity">
    <text evidence="8">Belongs to the ATPase delta chain family.</text>
</comment>
<evidence type="ECO:0000313" key="9">
    <source>
        <dbReference type="EMBL" id="XAN07343.1"/>
    </source>
</evidence>
<dbReference type="Proteomes" id="UP001442841">
    <property type="component" value="Chromosome"/>
</dbReference>
<dbReference type="EMBL" id="CP154795">
    <property type="protein sequence ID" value="XAN07343.1"/>
    <property type="molecule type" value="Genomic_DNA"/>
</dbReference>
<keyword evidence="5 8" id="KW-0472">Membrane</keyword>
<evidence type="ECO:0000256" key="4">
    <source>
        <dbReference type="ARBA" id="ARBA00023065"/>
    </source>
</evidence>
<organism evidence="9 10">
    <name type="scientific">Ammonicoccus fulvus</name>
    <dbReference type="NCBI Taxonomy" id="3138240"/>
    <lineage>
        <taxon>Bacteria</taxon>
        <taxon>Bacillati</taxon>
        <taxon>Actinomycetota</taxon>
        <taxon>Actinomycetes</taxon>
        <taxon>Propionibacteriales</taxon>
        <taxon>Propionibacteriaceae</taxon>
        <taxon>Ammonicoccus</taxon>
    </lineage>
</organism>
<comment type="function">
    <text evidence="8">F(1)F(0) ATP synthase produces ATP from ADP in the presence of a proton or sodium gradient. F-type ATPases consist of two structural domains, F(1) containing the extramembraneous catalytic core and F(0) containing the membrane proton channel, linked together by a central stalk and a peripheral stalk. During catalysis, ATP synthesis in the catalytic domain of F(1) is coupled via a rotary mechanism of the central stalk subunits to proton translocation.</text>
</comment>
<gene>
    <name evidence="8" type="primary">atpH</name>
    <name evidence="9" type="ORF">AADG42_08570</name>
</gene>
<evidence type="ECO:0000256" key="3">
    <source>
        <dbReference type="ARBA" id="ARBA00022781"/>
    </source>
</evidence>
<keyword evidence="6 8" id="KW-0139">CF(1)</keyword>
<evidence type="ECO:0000256" key="5">
    <source>
        <dbReference type="ARBA" id="ARBA00023136"/>
    </source>
</evidence>
<name>A0ABZ3FMT1_9ACTN</name>
<comment type="subcellular location">
    <subcellularLocation>
        <location evidence="8">Cell membrane</location>
        <topology evidence="8">Peripheral membrane protein</topology>
    </subcellularLocation>
    <subcellularLocation>
        <location evidence="1">Membrane</location>
    </subcellularLocation>
</comment>
<dbReference type="InterPro" id="IPR020781">
    <property type="entry name" value="ATPase_OSCP/d_CS"/>
</dbReference>
<dbReference type="RefSeq" id="WP_425308798.1">
    <property type="nucleotide sequence ID" value="NZ_CP154795.1"/>
</dbReference>
<evidence type="ECO:0000313" key="10">
    <source>
        <dbReference type="Proteomes" id="UP001442841"/>
    </source>
</evidence>
<sequence>MSSAAEESRLNSLDRVLDEQEPNSTLAGELFAVVDAIEGQPALRRSLTDPGMPGEQRQALATRLFDGKVSPAAVSVVAEAAALRWGGGRALASAVERQGVRAELRAAQANGQLDNVEDELFRFSRTVAGDRGLSEALRDRSSGLPARTELVTKLLNGRAYEATTILARRAVAARQGTYDATVESYLALAAQLRERGLATVRVARPLSADQHERLRAALSRQVGREVAMHVIVDPEVVGGVRVELGDEVIEGTVSSRLNEARRQIH</sequence>
<keyword evidence="3 8" id="KW-0375">Hydrogen ion transport</keyword>
<evidence type="ECO:0000256" key="1">
    <source>
        <dbReference type="ARBA" id="ARBA00004370"/>
    </source>
</evidence>
<keyword evidence="7 8" id="KW-0066">ATP synthesis</keyword>
<accession>A0ABZ3FMT1</accession>
<evidence type="ECO:0000256" key="7">
    <source>
        <dbReference type="ARBA" id="ARBA00023310"/>
    </source>
</evidence>
<dbReference type="PANTHER" id="PTHR11910">
    <property type="entry name" value="ATP SYNTHASE DELTA CHAIN"/>
    <property type="match status" value="1"/>
</dbReference>